<feature type="compositionally biased region" description="Low complexity" evidence="2">
    <location>
        <begin position="304"/>
        <end position="317"/>
    </location>
</feature>
<evidence type="ECO:0000313" key="5">
    <source>
        <dbReference type="Proteomes" id="UP000530234"/>
    </source>
</evidence>
<evidence type="ECO:0000313" key="4">
    <source>
        <dbReference type="EMBL" id="MBB0232461.1"/>
    </source>
</evidence>
<comment type="similarity">
    <text evidence="1">Belongs to the LytR/CpsA/Psr (LCP) family.</text>
</comment>
<evidence type="ECO:0000259" key="3">
    <source>
        <dbReference type="Pfam" id="PF03816"/>
    </source>
</evidence>
<accession>A0A7W3XZ48</accession>
<dbReference type="Gene3D" id="3.40.630.190">
    <property type="entry name" value="LCP protein"/>
    <property type="match status" value="1"/>
</dbReference>
<organism evidence="4 5">
    <name type="scientific">Streptomyces calidiresistens</name>
    <dbReference type="NCBI Taxonomy" id="1485586"/>
    <lineage>
        <taxon>Bacteria</taxon>
        <taxon>Bacillati</taxon>
        <taxon>Actinomycetota</taxon>
        <taxon>Actinomycetes</taxon>
        <taxon>Kitasatosporales</taxon>
        <taxon>Streptomycetaceae</taxon>
        <taxon>Streptomyces</taxon>
    </lineage>
</organism>
<proteinExistence type="inferred from homology"/>
<protein>
    <recommendedName>
        <fullName evidence="3">Cell envelope-related transcriptional attenuator domain-containing protein</fullName>
    </recommendedName>
</protein>
<keyword evidence="5" id="KW-1185">Reference proteome</keyword>
<dbReference type="AlphaFoldDB" id="A0A7W3XZ48"/>
<dbReference type="EMBL" id="VKHS01000945">
    <property type="protein sequence ID" value="MBB0232461.1"/>
    <property type="molecule type" value="Genomic_DNA"/>
</dbReference>
<feature type="domain" description="Cell envelope-related transcriptional attenuator" evidence="3">
    <location>
        <begin position="98"/>
        <end position="227"/>
    </location>
</feature>
<dbReference type="InterPro" id="IPR004474">
    <property type="entry name" value="LytR_CpsA_psr"/>
</dbReference>
<dbReference type="PANTHER" id="PTHR33392">
    <property type="entry name" value="POLYISOPRENYL-TEICHOIC ACID--PEPTIDOGLYCAN TEICHOIC ACID TRANSFERASE TAGU"/>
    <property type="match status" value="1"/>
</dbReference>
<feature type="region of interest" description="Disordered" evidence="2">
    <location>
        <begin position="125"/>
        <end position="150"/>
    </location>
</feature>
<gene>
    <name evidence="4" type="ORF">FOE67_23955</name>
</gene>
<evidence type="ECO:0000256" key="1">
    <source>
        <dbReference type="ARBA" id="ARBA00006068"/>
    </source>
</evidence>
<dbReference type="Proteomes" id="UP000530234">
    <property type="component" value="Unassembled WGS sequence"/>
</dbReference>
<evidence type="ECO:0000256" key="2">
    <source>
        <dbReference type="SAM" id="MobiDB-lite"/>
    </source>
</evidence>
<reference evidence="5" key="1">
    <citation type="submission" date="2019-10" db="EMBL/GenBank/DDBJ databases">
        <title>Streptomyces sp. nov., a novel actinobacterium isolated from alkaline environment.</title>
        <authorList>
            <person name="Golinska P."/>
        </authorList>
    </citation>
    <scope>NUCLEOTIDE SEQUENCE [LARGE SCALE GENOMIC DNA]</scope>
    <source>
        <strain evidence="5">DSM 42108</strain>
    </source>
</reference>
<comment type="caution">
    <text evidence="4">The sequence shown here is derived from an EMBL/GenBank/DDBJ whole genome shotgun (WGS) entry which is preliminary data.</text>
</comment>
<name>A0A7W3XZ48_9ACTN</name>
<dbReference type="NCBIfam" id="TIGR00350">
    <property type="entry name" value="lytR_cpsA_psr"/>
    <property type="match status" value="1"/>
</dbReference>
<feature type="region of interest" description="Disordered" evidence="2">
    <location>
        <begin position="304"/>
        <end position="344"/>
    </location>
</feature>
<feature type="region of interest" description="Disordered" evidence="2">
    <location>
        <begin position="39"/>
        <end position="75"/>
    </location>
</feature>
<dbReference type="Pfam" id="PF03816">
    <property type="entry name" value="LytR_cpsA_psr"/>
    <property type="match status" value="1"/>
</dbReference>
<sequence>MIGRRIAAGALVTAVVAGGTGAWLHHRLGAGLGSVDLSMEPSGIPDASGTPRDPDAPHAAGSAGEGDAGTPADEPGRSLLVVAADGPDTAPDGAARHSVMVVRLPEDGPARAVVVPREWEVPTPTCARASEGEGPSASVPGHSRLGEVRDTGGPACLARAVEKVVGDRMDHYLEVDVDRLGALVDALEGVELRTPVDLRDPASGREWPAGTHRLDGAGAMAAARSVGETAEDGLEPPQRVLLAVLREIERRGVLTNPAALYRVAEAATDALTTDKGLGSITELVRFAKELGTAGSGLRIRALPLPEAEPAAAPERIPNGNGGHDGDGETAGEPSNAAREDRVGR</sequence>
<dbReference type="InterPro" id="IPR050922">
    <property type="entry name" value="LytR/CpsA/Psr_CW_biosynth"/>
</dbReference>
<dbReference type="PANTHER" id="PTHR33392:SF6">
    <property type="entry name" value="POLYISOPRENYL-TEICHOIC ACID--PEPTIDOGLYCAN TEICHOIC ACID TRANSFERASE TAGU"/>
    <property type="match status" value="1"/>
</dbReference>